<keyword evidence="1 2" id="KW-0456">Lyase</keyword>
<dbReference type="RefSeq" id="WP_083683557.1">
    <property type="nucleotide sequence ID" value="NZ_CP016076.1"/>
</dbReference>
<evidence type="ECO:0000259" key="4">
    <source>
        <dbReference type="SMART" id="SM00656"/>
    </source>
</evidence>
<evidence type="ECO:0000256" key="3">
    <source>
        <dbReference type="SAM" id="MobiDB-lite"/>
    </source>
</evidence>
<comment type="subcellular location">
    <subcellularLocation>
        <location evidence="2">Secreted</location>
    </subcellularLocation>
</comment>
<dbReference type="Pfam" id="PF00544">
    <property type="entry name" value="Pectate_lyase_4"/>
    <property type="match status" value="2"/>
</dbReference>
<keyword evidence="2" id="KW-0964">Secreted</keyword>
<accession>A0AAC9LI39</accession>
<dbReference type="AlphaFoldDB" id="A0AAC9LI39"/>
<reference evidence="6" key="1">
    <citation type="submission" date="2016-06" db="EMBL/GenBank/DDBJ databases">
        <title>Complete genome sequence of Actinoalloteichus fjordicus DSM 46855 (=ADI127-17), type strain of the new species Actinoalloteichus fjordicus.</title>
        <authorList>
            <person name="Ruckert C."/>
            <person name="Nouioui I."/>
            <person name="Willmese J."/>
            <person name="van Wezel G."/>
            <person name="Klenk H.-P."/>
            <person name="Kalinowski J."/>
            <person name="Zotchev S.B."/>
        </authorList>
    </citation>
    <scope>NUCLEOTIDE SEQUENCE [LARGE SCALE GENOMIC DNA]</scope>
    <source>
        <strain evidence="6">ADI127-7</strain>
    </source>
</reference>
<dbReference type="PANTHER" id="PTHR31683">
    <property type="entry name" value="PECTATE LYASE 18-RELATED"/>
    <property type="match status" value="1"/>
</dbReference>
<dbReference type="KEGG" id="acad:UA74_23810"/>
<dbReference type="GO" id="GO:0005576">
    <property type="term" value="C:extracellular region"/>
    <property type="evidence" value="ECO:0007669"/>
    <property type="project" value="UniProtKB-SubCell"/>
</dbReference>
<evidence type="ECO:0000313" key="5">
    <source>
        <dbReference type="EMBL" id="APU16780.1"/>
    </source>
</evidence>
<sequence>MRRSIGILVAAVLAAGTGVVAVQPAGWAEPVRAAPASGPERAGGGAGAAPESAGGSRGLARQVLPARDGWAAADGGTTGGSRAARADVHRVSDHAELAEALSASEGRPSIIEIDGVVDANIDADGAAVTCADDADPGYTLDGYLAAYDPETWGDQDPSGPLEEARVRSAAAQAHRIRLDVPSDTTIIGLGRRAELRGVSLRLAGVDNVIIRNIEFEAPVDCFPQWDPTDGELGAWNSEYDAISLTETTHVWIDHNTFHDGRYPDSAQPDYFGVPYQVHDGLADITNGSDLVTVSWNVFRDHDKTMLIGSSNTRFTDRGRLRVTLHHNVFDGILQRAPRVRFGQVHLYNNHYVIRAGEGYEYSLGVGVESAIRSEQNFFRLTGVPSSDVLYDWGGTTVHSAGDLVADEQGRRLVDLRAAHNEAYDSEFSADVGWTPTLHTRIDPARSVPGLVGAKAGSGRLR</sequence>
<dbReference type="GO" id="GO:0030570">
    <property type="term" value="F:pectate lyase activity"/>
    <property type="evidence" value="ECO:0007669"/>
    <property type="project" value="UniProtKB-EC"/>
</dbReference>
<evidence type="ECO:0000313" key="6">
    <source>
        <dbReference type="Proteomes" id="UP000185511"/>
    </source>
</evidence>
<dbReference type="InterPro" id="IPR045032">
    <property type="entry name" value="PEL"/>
</dbReference>
<dbReference type="Gene3D" id="2.160.20.10">
    <property type="entry name" value="Single-stranded right-handed beta-helix, Pectin lyase-like"/>
    <property type="match status" value="1"/>
</dbReference>
<evidence type="ECO:0000256" key="2">
    <source>
        <dbReference type="RuleBase" id="RU361173"/>
    </source>
</evidence>
<organism evidence="5 6">
    <name type="scientific">Actinoalloteichus fjordicus</name>
    <dbReference type="NCBI Taxonomy" id="1612552"/>
    <lineage>
        <taxon>Bacteria</taxon>
        <taxon>Bacillati</taxon>
        <taxon>Actinomycetota</taxon>
        <taxon>Actinomycetes</taxon>
        <taxon>Pseudonocardiales</taxon>
        <taxon>Pseudonocardiaceae</taxon>
        <taxon>Actinoalloteichus</taxon>
    </lineage>
</organism>
<dbReference type="SUPFAM" id="SSF51126">
    <property type="entry name" value="Pectin lyase-like"/>
    <property type="match status" value="1"/>
</dbReference>
<keyword evidence="2" id="KW-0119">Carbohydrate metabolism</keyword>
<feature type="domain" description="Pectate lyase" evidence="4">
    <location>
        <begin position="152"/>
        <end position="384"/>
    </location>
</feature>
<dbReference type="InterPro" id="IPR011050">
    <property type="entry name" value="Pectin_lyase_fold/virulence"/>
</dbReference>
<comment type="similarity">
    <text evidence="2">Belongs to the polysaccharide lyase 1 family.</text>
</comment>
<dbReference type="InterPro" id="IPR012334">
    <property type="entry name" value="Pectin_lyas_fold"/>
</dbReference>
<keyword evidence="6" id="KW-1185">Reference proteome</keyword>
<dbReference type="SMART" id="SM00656">
    <property type="entry name" value="Amb_all"/>
    <property type="match status" value="1"/>
</dbReference>
<evidence type="ECO:0000256" key="1">
    <source>
        <dbReference type="ARBA" id="ARBA00023239"/>
    </source>
</evidence>
<dbReference type="GO" id="GO:0000272">
    <property type="term" value="P:polysaccharide catabolic process"/>
    <property type="evidence" value="ECO:0007669"/>
    <property type="project" value="UniProtKB-KW"/>
</dbReference>
<proteinExistence type="inferred from homology"/>
<dbReference type="InterPro" id="IPR002022">
    <property type="entry name" value="Pec_lyase"/>
</dbReference>
<gene>
    <name evidence="5" type="ORF">UA74_23810</name>
</gene>
<feature type="region of interest" description="Disordered" evidence="3">
    <location>
        <begin position="32"/>
        <end position="58"/>
    </location>
</feature>
<protein>
    <submittedName>
        <fullName evidence="5">Pectate lyase</fullName>
        <ecNumber evidence="5">4.2.2.2</ecNumber>
    </submittedName>
</protein>
<name>A0AAC9LI39_9PSEU</name>
<dbReference type="EC" id="4.2.2.2" evidence="5"/>
<dbReference type="PANTHER" id="PTHR31683:SF18">
    <property type="entry name" value="PECTATE LYASE 21-RELATED"/>
    <property type="match status" value="1"/>
</dbReference>
<dbReference type="Proteomes" id="UP000185511">
    <property type="component" value="Chromosome"/>
</dbReference>
<keyword evidence="2" id="KW-0624">Polysaccharide degradation</keyword>
<dbReference type="EMBL" id="CP016076">
    <property type="protein sequence ID" value="APU16780.1"/>
    <property type="molecule type" value="Genomic_DNA"/>
</dbReference>